<dbReference type="Gene3D" id="3.40.50.1460">
    <property type="match status" value="1"/>
</dbReference>
<comment type="caution">
    <text evidence="2">The sequence shown here is derived from an EMBL/GenBank/DDBJ whole genome shotgun (WGS) entry which is preliminary data.</text>
</comment>
<sequence length="167" mass="18422">MDSEEDEAPPLAVEIHDNDDVIYVEACESGSISEGKMAKDINVYVTTASNQMPRRVAEELGEGETHNLMRETVGQQYKAVKARTSVYCRIPCDGVWHSTHHAAKKLFLYQGFDPAIVNFPPHNGLMTGPTDVVNQRMQSLSSCGKWGARGSKMAKHGSKSLILMIEV</sequence>
<proteinExistence type="inferred from homology"/>
<dbReference type="Pfam" id="PF01650">
    <property type="entry name" value="Peptidase_C13"/>
    <property type="match status" value="1"/>
</dbReference>
<dbReference type="GO" id="GO:0006624">
    <property type="term" value="P:vacuolar protein processing"/>
    <property type="evidence" value="ECO:0007669"/>
    <property type="project" value="TreeGrafter"/>
</dbReference>
<dbReference type="PANTHER" id="PTHR12000:SF42">
    <property type="entry name" value="LEGUMAIN"/>
    <property type="match status" value="1"/>
</dbReference>
<reference evidence="2" key="2">
    <citation type="journal article" date="2023" name="Plants (Basel)">
        <title>Annotation of the Turnera subulata (Passifloraceae) Draft Genome Reveals the S-Locus Evolved after the Divergence of Turneroideae from Passifloroideae in a Stepwise Manner.</title>
        <authorList>
            <person name="Henning P.M."/>
            <person name="Roalson E.H."/>
            <person name="Mir W."/>
            <person name="McCubbin A.G."/>
            <person name="Shore J.S."/>
        </authorList>
    </citation>
    <scope>NUCLEOTIDE SEQUENCE</scope>
    <source>
        <strain evidence="2">F60SS</strain>
    </source>
</reference>
<dbReference type="Proteomes" id="UP001141552">
    <property type="component" value="Unassembled WGS sequence"/>
</dbReference>
<organism evidence="2 3">
    <name type="scientific">Turnera subulata</name>
    <dbReference type="NCBI Taxonomy" id="218843"/>
    <lineage>
        <taxon>Eukaryota</taxon>
        <taxon>Viridiplantae</taxon>
        <taxon>Streptophyta</taxon>
        <taxon>Embryophyta</taxon>
        <taxon>Tracheophyta</taxon>
        <taxon>Spermatophyta</taxon>
        <taxon>Magnoliopsida</taxon>
        <taxon>eudicotyledons</taxon>
        <taxon>Gunneridae</taxon>
        <taxon>Pentapetalae</taxon>
        <taxon>rosids</taxon>
        <taxon>fabids</taxon>
        <taxon>Malpighiales</taxon>
        <taxon>Passifloraceae</taxon>
        <taxon>Turnera</taxon>
    </lineage>
</organism>
<dbReference type="GO" id="GO:0005773">
    <property type="term" value="C:vacuole"/>
    <property type="evidence" value="ECO:0007669"/>
    <property type="project" value="GOC"/>
</dbReference>
<accession>A0A9Q0G358</accession>
<protein>
    <submittedName>
        <fullName evidence="2">Uncharacterized protein</fullName>
    </submittedName>
</protein>
<dbReference type="PANTHER" id="PTHR12000">
    <property type="entry name" value="HEMOGLOBINASE FAMILY MEMBER"/>
    <property type="match status" value="1"/>
</dbReference>
<reference evidence="2" key="1">
    <citation type="submission" date="2022-02" db="EMBL/GenBank/DDBJ databases">
        <authorList>
            <person name="Henning P.M."/>
            <person name="McCubbin A.G."/>
            <person name="Shore J.S."/>
        </authorList>
    </citation>
    <scope>NUCLEOTIDE SEQUENCE</scope>
    <source>
        <strain evidence="2">F60SS</strain>
        <tissue evidence="2">Leaves</tissue>
    </source>
</reference>
<name>A0A9Q0G358_9ROSI</name>
<evidence type="ECO:0000313" key="2">
    <source>
        <dbReference type="EMBL" id="KAJ4842336.1"/>
    </source>
</evidence>
<comment type="similarity">
    <text evidence="1">Belongs to the peptidase C13 family.</text>
</comment>
<keyword evidence="3" id="KW-1185">Reference proteome</keyword>
<dbReference type="AlphaFoldDB" id="A0A9Q0G358"/>
<dbReference type="EMBL" id="JAKUCV010002512">
    <property type="protein sequence ID" value="KAJ4842336.1"/>
    <property type="molecule type" value="Genomic_DNA"/>
</dbReference>
<dbReference type="InterPro" id="IPR001096">
    <property type="entry name" value="Peptidase_C13"/>
</dbReference>
<dbReference type="GO" id="GO:0051603">
    <property type="term" value="P:proteolysis involved in protein catabolic process"/>
    <property type="evidence" value="ECO:0007669"/>
    <property type="project" value="TreeGrafter"/>
</dbReference>
<dbReference type="GO" id="GO:0004197">
    <property type="term" value="F:cysteine-type endopeptidase activity"/>
    <property type="evidence" value="ECO:0007669"/>
    <property type="project" value="TreeGrafter"/>
</dbReference>
<evidence type="ECO:0000313" key="3">
    <source>
        <dbReference type="Proteomes" id="UP001141552"/>
    </source>
</evidence>
<evidence type="ECO:0000256" key="1">
    <source>
        <dbReference type="ARBA" id="ARBA00009941"/>
    </source>
</evidence>
<gene>
    <name evidence="2" type="ORF">Tsubulata_044602</name>
</gene>
<dbReference type="OrthoDB" id="192611at2759"/>